<accession>A0ABR4HIS4</accession>
<keyword evidence="2" id="KW-1185">Reference proteome</keyword>
<comment type="caution">
    <text evidence="1">The sequence shown here is derived from an EMBL/GenBank/DDBJ whole genome shotgun (WGS) entry which is preliminary data.</text>
</comment>
<protein>
    <submittedName>
        <fullName evidence="1">Uncharacterized protein</fullName>
    </submittedName>
</protein>
<dbReference type="EMBL" id="JBFXLT010000028">
    <property type="protein sequence ID" value="KAL2815391.1"/>
    <property type="molecule type" value="Genomic_DNA"/>
</dbReference>
<organism evidence="1 2">
    <name type="scientific">Aspergillus granulosus</name>
    <dbReference type="NCBI Taxonomy" id="176169"/>
    <lineage>
        <taxon>Eukaryota</taxon>
        <taxon>Fungi</taxon>
        <taxon>Dikarya</taxon>
        <taxon>Ascomycota</taxon>
        <taxon>Pezizomycotina</taxon>
        <taxon>Eurotiomycetes</taxon>
        <taxon>Eurotiomycetidae</taxon>
        <taxon>Eurotiales</taxon>
        <taxon>Aspergillaceae</taxon>
        <taxon>Aspergillus</taxon>
        <taxon>Aspergillus subgen. Nidulantes</taxon>
    </lineage>
</organism>
<gene>
    <name evidence="1" type="ORF">BJX63DRAFT_390409</name>
</gene>
<sequence length="117" mass="13335">MDELANFLPRAQWVQRGQYTWICKDPNLNPIMERFKAQLPDRFRSGQLHAWKTLGNTKVMQTVAYVIPVSIIEGSARILKNAEDCEELLPGSEPIHFENDVVISGNLYYVLAYPTGP</sequence>
<name>A0ABR4HIS4_9EURO</name>
<proteinExistence type="predicted"/>
<evidence type="ECO:0000313" key="1">
    <source>
        <dbReference type="EMBL" id="KAL2815391.1"/>
    </source>
</evidence>
<reference evidence="1 2" key="1">
    <citation type="submission" date="2024-07" db="EMBL/GenBank/DDBJ databases">
        <title>Section-level genome sequencing and comparative genomics of Aspergillus sections Usti and Cavernicolus.</title>
        <authorList>
            <consortium name="Lawrence Berkeley National Laboratory"/>
            <person name="Nybo J.L."/>
            <person name="Vesth T.C."/>
            <person name="Theobald S."/>
            <person name="Frisvad J.C."/>
            <person name="Larsen T.O."/>
            <person name="Kjaerboelling I."/>
            <person name="Rothschild-Mancinelli K."/>
            <person name="Lyhne E.K."/>
            <person name="Kogle M.E."/>
            <person name="Barry K."/>
            <person name="Clum A."/>
            <person name="Na H."/>
            <person name="Ledsgaard L."/>
            <person name="Lin J."/>
            <person name="Lipzen A."/>
            <person name="Kuo A."/>
            <person name="Riley R."/>
            <person name="Mondo S."/>
            <person name="Labutti K."/>
            <person name="Haridas S."/>
            <person name="Pangalinan J."/>
            <person name="Salamov A.A."/>
            <person name="Simmons B.A."/>
            <person name="Magnuson J.K."/>
            <person name="Chen J."/>
            <person name="Drula E."/>
            <person name="Henrissat B."/>
            <person name="Wiebenga A."/>
            <person name="Lubbers R.J."/>
            <person name="Gomes A.C."/>
            <person name="Makela M.R."/>
            <person name="Stajich J."/>
            <person name="Grigoriev I.V."/>
            <person name="Mortensen U.H."/>
            <person name="De Vries R.P."/>
            <person name="Baker S.E."/>
            <person name="Andersen M.R."/>
        </authorList>
    </citation>
    <scope>NUCLEOTIDE SEQUENCE [LARGE SCALE GENOMIC DNA]</scope>
    <source>
        <strain evidence="1 2">CBS 588.65</strain>
    </source>
</reference>
<evidence type="ECO:0000313" key="2">
    <source>
        <dbReference type="Proteomes" id="UP001610334"/>
    </source>
</evidence>
<dbReference type="Proteomes" id="UP001610334">
    <property type="component" value="Unassembled WGS sequence"/>
</dbReference>